<reference evidence="4 6" key="2">
    <citation type="submission" date="2020-05" db="EMBL/GenBank/DDBJ databases">
        <title>First description outside Europe of the emergent pathogen for shellfish aquaculture Vibrio europaeus.</title>
        <authorList>
            <person name="Dubert J."/>
            <person name="Rojas R."/>
        </authorList>
    </citation>
    <scope>NUCLEOTIDE SEQUENCE [LARGE SCALE GENOMIC DNA]</scope>
    <source>
        <strain evidence="4 6">NPI-1</strain>
        <plasmid evidence="4">pVEu</plasmid>
        <plasmid evidence="6">pveu</plasmid>
    </source>
</reference>
<dbReference type="GeneID" id="78078709"/>
<reference evidence="3 5" key="1">
    <citation type="submission" date="2016-03" db="EMBL/GenBank/DDBJ databases">
        <title>Draft genome sequence of the Vibrio tubiashii subs. europaeus.</title>
        <authorList>
            <person name="Spinard E."/>
            <person name="Dubert J."/>
            <person name="Nelson D.R."/>
            <person name="Barja J.L."/>
        </authorList>
    </citation>
    <scope>NUCLEOTIDE SEQUENCE [LARGE SCALE GENOMIC DNA]</scope>
    <source>
        <strain evidence="5">PP-638</strain>
        <strain evidence="3">PP2-638</strain>
        <plasmid evidence="3">p251_like</plasmid>
    </source>
</reference>
<protein>
    <submittedName>
        <fullName evidence="2">Helix-turn-helix domain-containing protein</fullName>
    </submittedName>
    <submittedName>
        <fullName evidence="3 4">Transcriptional regulator</fullName>
    </submittedName>
</protein>
<accession>A0A178J4L8</accession>
<proteinExistence type="predicted"/>
<evidence type="ECO:0000313" key="7">
    <source>
        <dbReference type="Proteomes" id="UP001150001"/>
    </source>
</evidence>
<dbReference type="EMBL" id="LUAX01000008">
    <property type="protein sequence ID" value="OAM96675.1"/>
    <property type="molecule type" value="Genomic_DNA"/>
</dbReference>
<geneLocation type="plasmid" evidence="3">
    <name>p251_like</name>
</geneLocation>
<keyword evidence="7" id="KW-1185">Reference proteome</keyword>
<dbReference type="EMBL" id="JAPFIT010000033">
    <property type="protein sequence ID" value="MDC5743366.1"/>
    <property type="molecule type" value="Genomic_DNA"/>
</dbReference>
<feature type="domain" description="HTH cro/C1-type" evidence="1">
    <location>
        <begin position="18"/>
        <end position="48"/>
    </location>
</feature>
<evidence type="ECO:0000313" key="3">
    <source>
        <dbReference type="EMBL" id="OAM96675.1"/>
    </source>
</evidence>
<dbReference type="Proteomes" id="UP000501443">
    <property type="component" value="Plasmid pveu"/>
</dbReference>
<evidence type="ECO:0000313" key="5">
    <source>
        <dbReference type="Proteomes" id="UP000094761"/>
    </source>
</evidence>
<evidence type="ECO:0000313" key="2">
    <source>
        <dbReference type="EMBL" id="MDC5743366.1"/>
    </source>
</evidence>
<geneLocation type="plasmid" evidence="4">
    <name>pVEu</name>
</geneLocation>
<name>A0A178J4L8_9VIBR</name>
<dbReference type="RefSeq" id="WP_069669699.1">
    <property type="nucleotide sequence ID" value="NZ_CP053542.1"/>
</dbReference>
<reference evidence="2" key="3">
    <citation type="submission" date="2022-11" db="EMBL/GenBank/DDBJ databases">
        <title>Role of the vibriolysin VemA secreted by the emergent pathogen Vibrio europaeus in the colonization of Manila clam mucus.</title>
        <authorList>
            <person name="Martinez C."/>
            <person name="Rodriguez S."/>
            <person name="Vences A."/>
            <person name="Barja J.L."/>
            <person name="Toranzo A.E."/>
            <person name="Dubert J."/>
        </authorList>
    </citation>
    <scope>NUCLEOTIDE SEQUENCE</scope>
    <source>
        <strain evidence="2">3454</strain>
    </source>
</reference>
<dbReference type="Gene3D" id="1.10.260.40">
    <property type="entry name" value="lambda repressor-like DNA-binding domains"/>
    <property type="match status" value="1"/>
</dbReference>
<evidence type="ECO:0000259" key="1">
    <source>
        <dbReference type="PROSITE" id="PS50943"/>
    </source>
</evidence>
<evidence type="ECO:0000313" key="4">
    <source>
        <dbReference type="EMBL" id="QJY38034.1"/>
    </source>
</evidence>
<dbReference type="InterPro" id="IPR001387">
    <property type="entry name" value="Cro/C1-type_HTH"/>
</dbReference>
<dbReference type="Proteomes" id="UP000094761">
    <property type="component" value="Unassembled WGS sequence"/>
</dbReference>
<sequence length="91" mass="10478">MLSLYTAYDVQMELKEFIKSARKNDKLSVQKMADLSGVPYATIRKFESTGNISLRQFLMLYETVGDLKKVKELTKSSKPEFKSIEDVLRHA</sequence>
<evidence type="ECO:0000313" key="6">
    <source>
        <dbReference type="Proteomes" id="UP000501443"/>
    </source>
</evidence>
<dbReference type="OrthoDB" id="199997at2"/>
<dbReference type="Proteomes" id="UP001150001">
    <property type="component" value="Unassembled WGS sequence"/>
</dbReference>
<dbReference type="PROSITE" id="PS50943">
    <property type="entry name" value="HTH_CROC1"/>
    <property type="match status" value="1"/>
</dbReference>
<gene>
    <name evidence="3" type="ORF">AZ468_23555</name>
    <name evidence="4" type="ORF">HOO69_15725</name>
    <name evidence="2" type="ORF">OPW20_25205</name>
</gene>
<dbReference type="GO" id="GO:0003677">
    <property type="term" value="F:DNA binding"/>
    <property type="evidence" value="ECO:0007669"/>
    <property type="project" value="InterPro"/>
</dbReference>
<dbReference type="SUPFAM" id="SSF47413">
    <property type="entry name" value="lambda repressor-like DNA-binding domains"/>
    <property type="match status" value="1"/>
</dbReference>
<dbReference type="CDD" id="cd00093">
    <property type="entry name" value="HTH_XRE"/>
    <property type="match status" value="1"/>
</dbReference>
<geneLocation type="plasmid" evidence="6">
    <name>pveu</name>
</geneLocation>
<organism evidence="3 5">
    <name type="scientific">Vibrio europaeus</name>
    <dbReference type="NCBI Taxonomy" id="300876"/>
    <lineage>
        <taxon>Bacteria</taxon>
        <taxon>Pseudomonadati</taxon>
        <taxon>Pseudomonadota</taxon>
        <taxon>Gammaproteobacteria</taxon>
        <taxon>Vibrionales</taxon>
        <taxon>Vibrionaceae</taxon>
        <taxon>Vibrio</taxon>
        <taxon>Vibrio oreintalis group</taxon>
    </lineage>
</organism>
<dbReference type="AlphaFoldDB" id="A0A178J4L8"/>
<keyword evidence="3" id="KW-0614">Plasmid</keyword>
<dbReference type="InterPro" id="IPR010982">
    <property type="entry name" value="Lambda_DNA-bd_dom_sf"/>
</dbReference>
<dbReference type="EMBL" id="CP053542">
    <property type="protein sequence ID" value="QJY38034.1"/>
    <property type="molecule type" value="Genomic_DNA"/>
</dbReference>